<dbReference type="STRING" id="2060906.A0A0H1BLX2"/>
<reference evidence="5" key="1">
    <citation type="journal article" date="2015" name="PLoS Genet.">
        <title>The dynamic genome and transcriptome of the human fungal pathogen Blastomyces and close relative Emmonsia.</title>
        <authorList>
            <person name="Munoz J.F."/>
            <person name="Gauthier G.M."/>
            <person name="Desjardins C.A."/>
            <person name="Gallo J.E."/>
            <person name="Holder J."/>
            <person name="Sullivan T.D."/>
            <person name="Marty A.J."/>
            <person name="Carmen J.C."/>
            <person name="Chen Z."/>
            <person name="Ding L."/>
            <person name="Gujja S."/>
            <person name="Magrini V."/>
            <person name="Misas E."/>
            <person name="Mitreva M."/>
            <person name="Priest M."/>
            <person name="Saif S."/>
            <person name="Whiston E.A."/>
            <person name="Young S."/>
            <person name="Zeng Q."/>
            <person name="Goldman W.E."/>
            <person name="Mardis E.R."/>
            <person name="Taylor J.W."/>
            <person name="McEwen J.G."/>
            <person name="Clay O.K."/>
            <person name="Klein B.S."/>
            <person name="Cuomo C.A."/>
        </authorList>
    </citation>
    <scope>NUCLEOTIDE SEQUENCE [LARGE SCALE GENOMIC DNA]</scope>
    <source>
        <strain evidence="5">UAMH 139</strain>
    </source>
</reference>
<sequence>MAVSPVISTPDLSTPPPTSPTYKLEVTAYPEAKDALSNGLLRLRTDHVSGAKDLATRAIFSLVRIAEIIGERLIEEIKQDEAEARGGKLRGSPHSAVETWWESCRKAGWILAKYGRPSMNAAITCAIVKALDRERLGLAELDEDVVCDRYGICGVMRKASRAAGGEGEPVEDEERCIRIAVERMHAYLMERYHNATRTMIGAGLRQFLYEKGTIEGGRRVVKILTLSSSATVMNALATVLETESKVGGDGGLKIQLKVMESRPLCEGVDFAKDLVHGAEAVGATDRLRIEIASDASVAILAKGVDVVLLGADRISDSGDVSNKTGSFPAVLCAKAVSDNVAIVVVSDLDKISKPGAMEAYREEENDPRELERGWDRHHTHGSIRSNLWRTTVETRNVYFEWVPARYIDHYICETGILDLNGIREQSEKVFHAERQLFGCFP</sequence>
<dbReference type="OrthoDB" id="206213at2759"/>
<name>A0A0H1BLX2_9EURO</name>
<dbReference type="Gene3D" id="3.40.50.10470">
    <property type="entry name" value="Translation initiation factor eif-2b, domain 2"/>
    <property type="match status" value="1"/>
</dbReference>
<evidence type="ECO:0000313" key="4">
    <source>
        <dbReference type="EMBL" id="KLJ12148.1"/>
    </source>
</evidence>
<dbReference type="EMBL" id="LDEV01001147">
    <property type="protein sequence ID" value="KLJ12148.1"/>
    <property type="molecule type" value="Genomic_DNA"/>
</dbReference>
<dbReference type="PANTHER" id="PTHR43475:SF3">
    <property type="entry name" value="TRANSLATION INITIATION FACTOR EIF-2B SUBUNIT FAMILY PROTEIN (AFU_ORTHOLOGUE AFUA_2G14290)"/>
    <property type="match status" value="1"/>
</dbReference>
<evidence type="ECO:0000313" key="5">
    <source>
        <dbReference type="Proteomes" id="UP000053573"/>
    </source>
</evidence>
<dbReference type="AlphaFoldDB" id="A0A0H1BLX2"/>
<protein>
    <submittedName>
        <fullName evidence="4">Uncharacterized protein</fullName>
    </submittedName>
</protein>
<dbReference type="Proteomes" id="UP000053573">
    <property type="component" value="Unassembled WGS sequence"/>
</dbReference>
<keyword evidence="5" id="KW-1185">Reference proteome</keyword>
<comment type="caution">
    <text evidence="4">The sequence shown here is derived from an EMBL/GenBank/DDBJ whole genome shotgun (WGS) entry which is preliminary data.</text>
</comment>
<dbReference type="GO" id="GO:0046523">
    <property type="term" value="F:S-methyl-5-thioribose-1-phosphate isomerase activity"/>
    <property type="evidence" value="ECO:0007669"/>
    <property type="project" value="TreeGrafter"/>
</dbReference>
<dbReference type="SUPFAM" id="SSF100950">
    <property type="entry name" value="NagB/RpiA/CoA transferase-like"/>
    <property type="match status" value="1"/>
</dbReference>
<dbReference type="InterPro" id="IPR042529">
    <property type="entry name" value="IF_2B-like_C"/>
</dbReference>
<organism evidence="4 5">
    <name type="scientific">Blastomyces silverae</name>
    <dbReference type="NCBI Taxonomy" id="2060906"/>
    <lineage>
        <taxon>Eukaryota</taxon>
        <taxon>Fungi</taxon>
        <taxon>Dikarya</taxon>
        <taxon>Ascomycota</taxon>
        <taxon>Pezizomycotina</taxon>
        <taxon>Eurotiomycetes</taxon>
        <taxon>Eurotiomycetidae</taxon>
        <taxon>Onygenales</taxon>
        <taxon>Ajellomycetaceae</taxon>
        <taxon>Blastomyces</taxon>
    </lineage>
</organism>
<comment type="similarity">
    <text evidence="1 2">Belongs to the eIF-2B alpha/beta/delta subunits family.</text>
</comment>
<feature type="region of interest" description="Disordered" evidence="3">
    <location>
        <begin position="1"/>
        <end position="20"/>
    </location>
</feature>
<dbReference type="PANTHER" id="PTHR43475">
    <property type="entry name" value="METHYLTHIORIBOSE-1-PHOSPHATE ISOMERASE"/>
    <property type="match status" value="1"/>
</dbReference>
<dbReference type="InterPro" id="IPR000649">
    <property type="entry name" value="IF-2B-related"/>
</dbReference>
<dbReference type="InterPro" id="IPR037171">
    <property type="entry name" value="NagB/RpiA_transferase-like"/>
</dbReference>
<evidence type="ECO:0000256" key="1">
    <source>
        <dbReference type="ARBA" id="ARBA00007251"/>
    </source>
</evidence>
<evidence type="ECO:0000256" key="3">
    <source>
        <dbReference type="SAM" id="MobiDB-lite"/>
    </source>
</evidence>
<dbReference type="Pfam" id="PF01008">
    <property type="entry name" value="IF-2B"/>
    <property type="match status" value="1"/>
</dbReference>
<evidence type="ECO:0000256" key="2">
    <source>
        <dbReference type="RuleBase" id="RU003814"/>
    </source>
</evidence>
<gene>
    <name evidence="4" type="ORF">EMPG_09576</name>
</gene>
<accession>A0A0H1BLX2</accession>
<proteinExistence type="inferred from homology"/>
<dbReference type="GO" id="GO:0019509">
    <property type="term" value="P:L-methionine salvage from methylthioadenosine"/>
    <property type="evidence" value="ECO:0007669"/>
    <property type="project" value="TreeGrafter"/>
</dbReference>